<reference evidence="2 3" key="1">
    <citation type="journal article" date="1998" name="Science">
        <title>Genome sequence of the nematode C. elegans: a platform for investigating biology.</title>
        <authorList>
            <consortium name="The C. elegans sequencing consortium"/>
            <person name="Sulson J.E."/>
            <person name="Waterston R."/>
        </authorList>
    </citation>
    <scope>NUCLEOTIDE SEQUENCE [LARGE SCALE GENOMIC DNA]</scope>
    <source>
        <strain evidence="2 3">Bristol N2</strain>
    </source>
</reference>
<dbReference type="PIR" id="T25151">
    <property type="entry name" value="T25151"/>
</dbReference>
<feature type="transmembrane region" description="Helical" evidence="1">
    <location>
        <begin position="248"/>
        <end position="268"/>
    </location>
</feature>
<keyword evidence="1" id="KW-1133">Transmembrane helix</keyword>
<proteinExistence type="predicted"/>
<dbReference type="Proteomes" id="UP000001940">
    <property type="component" value="Chromosome V"/>
</dbReference>
<dbReference type="HOGENOM" id="CLU_036335_4_0_1"/>
<feature type="transmembrane region" description="Helical" evidence="1">
    <location>
        <begin position="92"/>
        <end position="114"/>
    </location>
</feature>
<dbReference type="GeneID" id="188782"/>
<dbReference type="SMR" id="O45803"/>
<dbReference type="PANTHER" id="PTHR46000:SF10">
    <property type="entry name" value="SEVEN TM RECEPTOR"/>
    <property type="match status" value="1"/>
</dbReference>
<sequence>MSRMEEVLADVISYSAYFVTLALNSTLIYLTKYCSTRLTIIYRRMIIGFAVFGIGFSTLDIVVRPIMHSYNGCFLYFSLKGSFRSSKAITEMLLAIYSAVYAAILSFLTIQYIYRVCVLRCPQLVQYFRGWRFILWLGYVFMFGLAWGVITYFYAYPDEYARDYVREEMYEQYKVDSDKVALFVLLAYGENNGTKFVRPQSLICIFGQMGIMSLQYMIMMICGILIYKQIKADLKETTMILNSKFQKQIFNALLYQLVAPSLLVHLPAVPLFFAPFFDMKFSFRTRVVVYFFSVYPLLDSLILLTVVSDYRLAVRKIVANKAVQLVAMLNVGTVTPTTATNQTAENRVAENAL</sequence>
<name>O45803_CAEEL</name>
<dbReference type="CTD" id="188782"/>
<dbReference type="RefSeq" id="NP_001309461.1">
    <property type="nucleotide sequence ID" value="NM_001322595.1"/>
</dbReference>
<evidence type="ECO:0000313" key="3">
    <source>
        <dbReference type="Proteomes" id="UP000001940"/>
    </source>
</evidence>
<dbReference type="WormBase" id="T23D5.1">
    <property type="protein sequence ID" value="CE51347"/>
    <property type="gene ID" value="WBGene00006093"/>
    <property type="gene designation" value="str-27"/>
</dbReference>
<dbReference type="STRING" id="6239.T23D5.1.1"/>
<dbReference type="PaxDb" id="6239-T23D5.1"/>
<feature type="transmembrane region" description="Helical" evidence="1">
    <location>
        <begin position="46"/>
        <end position="67"/>
    </location>
</feature>
<feature type="transmembrane region" description="Helical" evidence="1">
    <location>
        <begin position="134"/>
        <end position="155"/>
    </location>
</feature>
<accession>O45803</accession>
<feature type="transmembrane region" description="Helical" evidence="1">
    <location>
        <begin position="288"/>
        <end position="307"/>
    </location>
</feature>
<keyword evidence="1" id="KW-0812">Transmembrane</keyword>
<dbReference type="eggNOG" id="ENOG502TANV">
    <property type="taxonomic scope" value="Eukaryota"/>
</dbReference>
<dbReference type="EMBL" id="BX284605">
    <property type="protein sequence ID" value="CAB04815.2"/>
    <property type="molecule type" value="Genomic_DNA"/>
</dbReference>
<feature type="transmembrane region" description="Helical" evidence="1">
    <location>
        <begin position="12"/>
        <end position="34"/>
    </location>
</feature>
<gene>
    <name evidence="2 4" type="primary">str-27</name>
    <name evidence="2" type="ORF">CELE_T23D5.1</name>
    <name evidence="4" type="ORF">T23D5.1</name>
</gene>
<evidence type="ECO:0000313" key="2">
    <source>
        <dbReference type="EMBL" id="CAB04815.2"/>
    </source>
</evidence>
<keyword evidence="2" id="KW-0675">Receptor</keyword>
<dbReference type="FunCoup" id="O45803">
    <property type="interactions" value="151"/>
</dbReference>
<dbReference type="KEGG" id="cel:CELE_T23D5.1"/>
<dbReference type="AGR" id="WB:WBGene00006093"/>
<evidence type="ECO:0000313" key="4">
    <source>
        <dbReference type="WormBase" id="T23D5.1"/>
    </source>
</evidence>
<dbReference type="SUPFAM" id="SSF81321">
    <property type="entry name" value="Family A G protein-coupled receptor-like"/>
    <property type="match status" value="1"/>
</dbReference>
<feature type="transmembrane region" description="Helical" evidence="1">
    <location>
        <begin position="205"/>
        <end position="227"/>
    </location>
</feature>
<dbReference type="InterPro" id="IPR019428">
    <property type="entry name" value="7TM_GPCR_serpentine_rcpt_Str"/>
</dbReference>
<dbReference type="InParanoid" id="O45803"/>
<dbReference type="Pfam" id="PF10326">
    <property type="entry name" value="7TM_GPCR_Str"/>
    <property type="match status" value="1"/>
</dbReference>
<dbReference type="PANTHER" id="PTHR46000">
    <property type="entry name" value="SEVEN TM RECEPTOR-RELATED"/>
    <property type="match status" value="1"/>
</dbReference>
<dbReference type="UCSC" id="T23D5.1">
    <property type="organism name" value="c. elegans"/>
</dbReference>
<evidence type="ECO:0000256" key="1">
    <source>
        <dbReference type="SAM" id="Phobius"/>
    </source>
</evidence>
<dbReference type="OrthoDB" id="5838765at2759"/>
<keyword evidence="1" id="KW-0472">Membrane</keyword>
<protein>
    <submittedName>
        <fullName evidence="2">Seven TM Receptor</fullName>
    </submittedName>
</protein>
<dbReference type="AlphaFoldDB" id="O45803"/>
<keyword evidence="3" id="KW-1185">Reference proteome</keyword>
<organism evidence="2 3">
    <name type="scientific">Caenorhabditis elegans</name>
    <dbReference type="NCBI Taxonomy" id="6239"/>
    <lineage>
        <taxon>Eukaryota</taxon>
        <taxon>Metazoa</taxon>
        <taxon>Ecdysozoa</taxon>
        <taxon>Nematoda</taxon>
        <taxon>Chromadorea</taxon>
        <taxon>Rhabditida</taxon>
        <taxon>Rhabditina</taxon>
        <taxon>Rhabditomorpha</taxon>
        <taxon>Rhabditoidea</taxon>
        <taxon>Rhabditidae</taxon>
        <taxon>Peloderinae</taxon>
        <taxon>Caenorhabditis</taxon>
    </lineage>
</organism>